<organism evidence="2 3">
    <name type="scientific">Bonamia ostreae</name>
    <dbReference type="NCBI Taxonomy" id="126728"/>
    <lineage>
        <taxon>Eukaryota</taxon>
        <taxon>Sar</taxon>
        <taxon>Rhizaria</taxon>
        <taxon>Endomyxa</taxon>
        <taxon>Ascetosporea</taxon>
        <taxon>Haplosporida</taxon>
        <taxon>Bonamia</taxon>
    </lineage>
</organism>
<protein>
    <submittedName>
        <fullName evidence="2">Uncharacterized protein</fullName>
    </submittedName>
</protein>
<proteinExistence type="predicted"/>
<evidence type="ECO:0000256" key="1">
    <source>
        <dbReference type="SAM" id="SignalP"/>
    </source>
</evidence>
<comment type="caution">
    <text evidence="2">The sequence shown here is derived from an EMBL/GenBank/DDBJ whole genome shotgun (WGS) entry which is preliminary data.</text>
</comment>
<reference evidence="2 3" key="1">
    <citation type="journal article" date="2024" name="BMC Biol.">
        <title>Comparative genomics of Ascetosporea gives new insight into the evolutionary basis for animal parasitism in Rhizaria.</title>
        <authorList>
            <person name="Hiltunen Thoren M."/>
            <person name="Onut-Brannstrom I."/>
            <person name="Alfjorden A."/>
            <person name="Peckova H."/>
            <person name="Swords F."/>
            <person name="Hooper C."/>
            <person name="Holzer A.S."/>
            <person name="Bass D."/>
            <person name="Burki F."/>
        </authorList>
    </citation>
    <scope>NUCLEOTIDE SEQUENCE [LARGE SCALE GENOMIC DNA]</scope>
    <source>
        <strain evidence="2">20-A016</strain>
    </source>
</reference>
<feature type="chain" id="PRO_5046160867" evidence="1">
    <location>
        <begin position="21"/>
        <end position="281"/>
    </location>
</feature>
<gene>
    <name evidence="2" type="ORF">MHBO_005289</name>
</gene>
<dbReference type="EMBL" id="JBDODL010002466">
    <property type="protein sequence ID" value="MES1922253.1"/>
    <property type="molecule type" value="Genomic_DNA"/>
</dbReference>
<evidence type="ECO:0000313" key="2">
    <source>
        <dbReference type="EMBL" id="MES1922253.1"/>
    </source>
</evidence>
<name>A0ABV2AS71_9EUKA</name>
<feature type="signal peptide" evidence="1">
    <location>
        <begin position="1"/>
        <end position="20"/>
    </location>
</feature>
<evidence type="ECO:0000313" key="3">
    <source>
        <dbReference type="Proteomes" id="UP001439008"/>
    </source>
</evidence>
<sequence length="281" mass="32612">MSKLIFIFVLKLIICFKTEAKNGGIINFQILSKNKLIVECVNGHFYNNVSSMFFDDKTNFVCEKNKKSKNYEKQFSKFIQKTNNNCFKKCSNFKKKLPKNAKIFCSPKSKIVYKIPKIPNFCVVTCPFGHFQNFTKINKEHTILIFCDSNYKKFKFAVYGDNRIFDFPDNLFCSSTSDNKEKISVYGNSNNEDKDNNNLQSTLKNKNECSFLSKNAILSKFGVFVKILECFESNENKKLCAFECFGKDFGKRPFPYLVSGDGEKRGMMQCDDPFVEQIFCY</sequence>
<keyword evidence="3" id="KW-1185">Reference proteome</keyword>
<dbReference type="Proteomes" id="UP001439008">
    <property type="component" value="Unassembled WGS sequence"/>
</dbReference>
<keyword evidence="1" id="KW-0732">Signal</keyword>
<accession>A0ABV2AS71</accession>